<protein>
    <recommendedName>
        <fullName evidence="3">Protein kinase domain-containing protein</fullName>
    </recommendedName>
</protein>
<evidence type="ECO:0000256" key="1">
    <source>
        <dbReference type="SAM" id="Phobius"/>
    </source>
</evidence>
<name>A0A6C0EGW7_9ZZZZ</name>
<evidence type="ECO:0008006" key="3">
    <source>
        <dbReference type="Google" id="ProtNLM"/>
    </source>
</evidence>
<dbReference type="EMBL" id="MN738858">
    <property type="protein sequence ID" value="QHT28467.1"/>
    <property type="molecule type" value="Genomic_DNA"/>
</dbReference>
<reference evidence="2" key="1">
    <citation type="journal article" date="2020" name="Nature">
        <title>Giant virus diversity and host interactions through global metagenomics.</title>
        <authorList>
            <person name="Schulz F."/>
            <person name="Roux S."/>
            <person name="Paez-Espino D."/>
            <person name="Jungbluth S."/>
            <person name="Walsh D.A."/>
            <person name="Denef V.J."/>
            <person name="McMahon K.D."/>
            <person name="Konstantinidis K.T."/>
            <person name="Eloe-Fadrosh E.A."/>
            <person name="Kyrpides N.C."/>
            <person name="Woyke T."/>
        </authorList>
    </citation>
    <scope>NUCLEOTIDE SEQUENCE</scope>
    <source>
        <strain evidence="2">GVMAG-M-3300001348-25</strain>
    </source>
</reference>
<keyword evidence="1" id="KW-0812">Transmembrane</keyword>
<dbReference type="InterPro" id="IPR019647">
    <property type="entry name" value="PhoP_reg_network_YrbL"/>
</dbReference>
<keyword evidence="1" id="KW-1133">Transmembrane helix</keyword>
<proteinExistence type="predicted"/>
<feature type="transmembrane region" description="Helical" evidence="1">
    <location>
        <begin position="229"/>
        <end position="252"/>
    </location>
</feature>
<accession>A0A6C0EGW7</accession>
<keyword evidence="1" id="KW-0472">Membrane</keyword>
<organism evidence="2">
    <name type="scientific">viral metagenome</name>
    <dbReference type="NCBI Taxonomy" id="1070528"/>
    <lineage>
        <taxon>unclassified sequences</taxon>
        <taxon>metagenomes</taxon>
        <taxon>organismal metagenomes</taxon>
    </lineage>
</organism>
<dbReference type="Pfam" id="PF10707">
    <property type="entry name" value="YrbL-PhoP_reg"/>
    <property type="match status" value="1"/>
</dbReference>
<dbReference type="AlphaFoldDB" id="A0A6C0EGW7"/>
<evidence type="ECO:0000313" key="2">
    <source>
        <dbReference type="EMBL" id="QHT28467.1"/>
    </source>
</evidence>
<sequence>MQIINLDNKDYFTEGSEKFVYFHPFDCNKCIKIPKEKKTMERIKDEYRTLNRYPNFKYYTKMYGFVDTNLGKGMVYELIKNINEHHKVSLTLRQFIIKYGVTDNLIRKTIELANILINEEIFVNDVATHNIIVQSDEYKTLNLFICDGLHSRTIIDRPSLFFNEDLKTIIQEWNFAKLLRCVLLDYINYHDTNIDLYIQRFNSIEFKYIPRTIYNPNIYPTGSIRGIQLVWIIIYHIPLLINNLFIFILNYIGIFQKCK</sequence>